<feature type="signal peptide" evidence="1">
    <location>
        <begin position="1"/>
        <end position="27"/>
    </location>
</feature>
<name>A0A6A5W6W8_9PLEO</name>
<proteinExistence type="predicted"/>
<keyword evidence="1" id="KW-0732">Signal</keyword>
<protein>
    <recommendedName>
        <fullName evidence="4">Apple domain-containing protein</fullName>
    </recommendedName>
</protein>
<evidence type="ECO:0008006" key="4">
    <source>
        <dbReference type="Google" id="ProtNLM"/>
    </source>
</evidence>
<evidence type="ECO:0000313" key="2">
    <source>
        <dbReference type="EMBL" id="KAF1994865.1"/>
    </source>
</evidence>
<reference evidence="2" key="1">
    <citation type="journal article" date="2020" name="Stud. Mycol.">
        <title>101 Dothideomycetes genomes: a test case for predicting lifestyles and emergence of pathogens.</title>
        <authorList>
            <person name="Haridas S."/>
            <person name="Albert R."/>
            <person name="Binder M."/>
            <person name="Bloem J."/>
            <person name="Labutti K."/>
            <person name="Salamov A."/>
            <person name="Andreopoulos B."/>
            <person name="Baker S."/>
            <person name="Barry K."/>
            <person name="Bills G."/>
            <person name="Bluhm B."/>
            <person name="Cannon C."/>
            <person name="Castanera R."/>
            <person name="Culley D."/>
            <person name="Daum C."/>
            <person name="Ezra D."/>
            <person name="Gonzalez J."/>
            <person name="Henrissat B."/>
            <person name="Kuo A."/>
            <person name="Liang C."/>
            <person name="Lipzen A."/>
            <person name="Lutzoni F."/>
            <person name="Magnuson J."/>
            <person name="Mondo S."/>
            <person name="Nolan M."/>
            <person name="Ohm R."/>
            <person name="Pangilinan J."/>
            <person name="Park H.-J."/>
            <person name="Ramirez L."/>
            <person name="Alfaro M."/>
            <person name="Sun H."/>
            <person name="Tritt A."/>
            <person name="Yoshinaga Y."/>
            <person name="Zwiers L.-H."/>
            <person name="Turgeon B."/>
            <person name="Goodwin S."/>
            <person name="Spatafora J."/>
            <person name="Crous P."/>
            <person name="Grigoriev I."/>
        </authorList>
    </citation>
    <scope>NUCLEOTIDE SEQUENCE</scope>
    <source>
        <strain evidence="2">CBS 123094</strain>
    </source>
</reference>
<dbReference type="AlphaFoldDB" id="A0A6A5W6W8"/>
<dbReference type="Proteomes" id="UP000799779">
    <property type="component" value="Unassembled WGS sequence"/>
</dbReference>
<dbReference type="EMBL" id="ML977650">
    <property type="protein sequence ID" value="KAF1994865.1"/>
    <property type="molecule type" value="Genomic_DNA"/>
</dbReference>
<keyword evidence="3" id="KW-1185">Reference proteome</keyword>
<gene>
    <name evidence="2" type="ORF">P154DRAFT_612634</name>
</gene>
<feature type="chain" id="PRO_5025634879" description="Apple domain-containing protein" evidence="1">
    <location>
        <begin position="28"/>
        <end position="396"/>
    </location>
</feature>
<sequence>MLLTNMFSKTYLIILALLPFFVGATYTDVTCLTASGSKSVHPIKTITRTTTLNVPPKVTYTVRRTTKTITPIPKTRTTTSTLTKISTVTDTTITDVFSTTLSATLTLTDFTTETTTATSVSEVTFVSTSTSTVSAPPGFLYAEDTINGYPALKRGLDRVRGGSFSSPNPAQAKDVALVARGGKKHPTPPKQYATAVSCIKAVKVQSTRTVTISGCPSTTVLPRQTITKACTRTITTKTTILPPNVKTTLTFSTTVTTNLLSTITESTSTVSTTTLTVPGPTQTAYEACSSRNILIRTPDGQEIFTLNFATNPTEETVATIGGISSPTDCCKACFALGSQCAHAFWVPELGGCRIGRTTAGTCPSQSGLRLTYGTNQQHFDTPWIVMNGWCGYWQRL</sequence>
<evidence type="ECO:0000313" key="3">
    <source>
        <dbReference type="Proteomes" id="UP000799779"/>
    </source>
</evidence>
<accession>A0A6A5W6W8</accession>
<organism evidence="2 3">
    <name type="scientific">Amniculicola lignicola CBS 123094</name>
    <dbReference type="NCBI Taxonomy" id="1392246"/>
    <lineage>
        <taxon>Eukaryota</taxon>
        <taxon>Fungi</taxon>
        <taxon>Dikarya</taxon>
        <taxon>Ascomycota</taxon>
        <taxon>Pezizomycotina</taxon>
        <taxon>Dothideomycetes</taxon>
        <taxon>Pleosporomycetidae</taxon>
        <taxon>Pleosporales</taxon>
        <taxon>Amniculicolaceae</taxon>
        <taxon>Amniculicola</taxon>
    </lineage>
</organism>
<evidence type="ECO:0000256" key="1">
    <source>
        <dbReference type="SAM" id="SignalP"/>
    </source>
</evidence>